<sequence>MSTTENEEYEKACGSRWKRMQADGSVCKQTQSQSTPYANGYYHMEKTLPVVYIQETVPKSNF</sequence>
<accession>A0A565C6L0</accession>
<evidence type="ECO:0000313" key="1">
    <source>
        <dbReference type="EMBL" id="VVB09232.1"/>
    </source>
</evidence>
<dbReference type="Proteomes" id="UP000489600">
    <property type="component" value="Unassembled WGS sequence"/>
</dbReference>
<organism evidence="1 2">
    <name type="scientific">Arabis nemorensis</name>
    <dbReference type="NCBI Taxonomy" id="586526"/>
    <lineage>
        <taxon>Eukaryota</taxon>
        <taxon>Viridiplantae</taxon>
        <taxon>Streptophyta</taxon>
        <taxon>Embryophyta</taxon>
        <taxon>Tracheophyta</taxon>
        <taxon>Spermatophyta</taxon>
        <taxon>Magnoliopsida</taxon>
        <taxon>eudicotyledons</taxon>
        <taxon>Gunneridae</taxon>
        <taxon>Pentapetalae</taxon>
        <taxon>rosids</taxon>
        <taxon>malvids</taxon>
        <taxon>Brassicales</taxon>
        <taxon>Brassicaceae</taxon>
        <taxon>Arabideae</taxon>
        <taxon>Arabis</taxon>
    </lineage>
</organism>
<comment type="caution">
    <text evidence="1">The sequence shown here is derived from an EMBL/GenBank/DDBJ whole genome shotgun (WGS) entry which is preliminary data.</text>
</comment>
<name>A0A565C6L0_9BRAS</name>
<gene>
    <name evidence="1" type="ORF">ANE_LOCUS19676</name>
</gene>
<proteinExistence type="predicted"/>
<reference evidence="1" key="1">
    <citation type="submission" date="2019-07" db="EMBL/GenBank/DDBJ databases">
        <authorList>
            <person name="Dittberner H."/>
        </authorList>
    </citation>
    <scope>NUCLEOTIDE SEQUENCE [LARGE SCALE GENOMIC DNA]</scope>
</reference>
<keyword evidence="2" id="KW-1185">Reference proteome</keyword>
<protein>
    <submittedName>
        <fullName evidence="1">Uncharacterized protein</fullName>
    </submittedName>
</protein>
<dbReference type="EMBL" id="CABITT030000006">
    <property type="protein sequence ID" value="VVB09232.1"/>
    <property type="molecule type" value="Genomic_DNA"/>
</dbReference>
<evidence type="ECO:0000313" key="2">
    <source>
        <dbReference type="Proteomes" id="UP000489600"/>
    </source>
</evidence>
<dbReference type="AlphaFoldDB" id="A0A565C6L0"/>